<feature type="domain" description="Glutaminase A central" evidence="2">
    <location>
        <begin position="341"/>
        <end position="685"/>
    </location>
</feature>
<organism evidence="4 5">
    <name type="scientific">Aspergillus sydowii CBS 593.65</name>
    <dbReference type="NCBI Taxonomy" id="1036612"/>
    <lineage>
        <taxon>Eukaryota</taxon>
        <taxon>Fungi</taxon>
        <taxon>Dikarya</taxon>
        <taxon>Ascomycota</taxon>
        <taxon>Pezizomycotina</taxon>
        <taxon>Eurotiomycetes</taxon>
        <taxon>Eurotiomycetidae</taxon>
        <taxon>Eurotiales</taxon>
        <taxon>Aspergillaceae</taxon>
        <taxon>Aspergillus</taxon>
        <taxon>Aspergillus subgen. Nidulantes</taxon>
    </lineage>
</organism>
<dbReference type="PANTHER" id="PTHR31987">
    <property type="entry name" value="GLUTAMINASE A-RELATED"/>
    <property type="match status" value="1"/>
</dbReference>
<evidence type="ECO:0000259" key="2">
    <source>
        <dbReference type="Pfam" id="PF16335"/>
    </source>
</evidence>
<evidence type="ECO:0000256" key="1">
    <source>
        <dbReference type="SAM" id="SignalP"/>
    </source>
</evidence>
<protein>
    <recommendedName>
        <fullName evidence="6">Glutaminase A</fullName>
    </recommendedName>
</protein>
<sequence>MYILPLGCLCAFLAILTDAASTFSPARPPALPLAVKSPYLSTWLPAGQDGGNGGYLAGEWPTFWEGQVTGWAGLIRVDGQVYTWMGLPGSTTVDQTAYEYTSTKSIFTMHVGDKVEMKITFLSPITPNDLQRQSLVFSYLDVSISSLDGESHNVQVYADISAEWVSGDRSAIAQWDYGVTGDGVAYHKVHRQTPLLFSENRDQAEWGDWYWATDDGAGLTYQAGADVDVRGAFASNGRLSNTNDAGYRAISNDWPVFGFAHDLGSIESSTGVLFSIGLAQREAIQYTGTSDTLSPVSSLWTSYFSTALDALDFFHHDYQEANSLSSDLDERISRDSIAAAGQDYLTITSLSIRQAFAATQLCGPADNPYLFMKEISSNGNMNTIDVIFPAHPVFLYTNPDFLKYILRPHFEIQESGRYPNSYAMHDIGSHYPNATGHPDGNDEPMPLEECGNNVIMALAFAQKSGDTAYLESHYTILRQWTDYLIEDALYPANQISTDDFAGPLANQTNLALKGIIGIEAMSVIADLVTNTNDASNLTDYAHDYIDMWQTLGIAHSGAQSHTTLSYGSDDSHGLLYNLYADRELGLNLVPQSVYDMQSDFYPTIQEEYGVPLDTRHLYTKSDWELFAAAVASASTRDMFIQLLAKWINQTPTSRPLTDLYDTVTGGYPPVVFIARPVMGGAFALLLLETNS</sequence>
<evidence type="ECO:0000313" key="4">
    <source>
        <dbReference type="EMBL" id="OJJ61252.1"/>
    </source>
</evidence>
<dbReference type="EMBL" id="KV878584">
    <property type="protein sequence ID" value="OJJ61252.1"/>
    <property type="molecule type" value="Genomic_DNA"/>
</dbReference>
<dbReference type="PANTHER" id="PTHR31987:SF1">
    <property type="entry name" value="GLUTAMINASE A"/>
    <property type="match status" value="1"/>
</dbReference>
<evidence type="ECO:0000259" key="3">
    <source>
        <dbReference type="Pfam" id="PF17168"/>
    </source>
</evidence>
<dbReference type="STRING" id="1036612.A0A1L9TPB1"/>
<dbReference type="InterPro" id="IPR033433">
    <property type="entry name" value="GtaA_N"/>
</dbReference>
<accession>A0A1L9TPB1</accession>
<reference evidence="5" key="1">
    <citation type="journal article" date="2017" name="Genome Biol.">
        <title>Comparative genomics reveals high biological diversity and specific adaptations in the industrially and medically important fungal genus Aspergillus.</title>
        <authorList>
            <person name="de Vries R.P."/>
            <person name="Riley R."/>
            <person name="Wiebenga A."/>
            <person name="Aguilar-Osorio G."/>
            <person name="Amillis S."/>
            <person name="Uchima C.A."/>
            <person name="Anderluh G."/>
            <person name="Asadollahi M."/>
            <person name="Askin M."/>
            <person name="Barry K."/>
            <person name="Battaglia E."/>
            <person name="Bayram O."/>
            <person name="Benocci T."/>
            <person name="Braus-Stromeyer S.A."/>
            <person name="Caldana C."/>
            <person name="Canovas D."/>
            <person name="Cerqueira G.C."/>
            <person name="Chen F."/>
            <person name="Chen W."/>
            <person name="Choi C."/>
            <person name="Clum A."/>
            <person name="Dos Santos R.A."/>
            <person name="Damasio A.R."/>
            <person name="Diallinas G."/>
            <person name="Emri T."/>
            <person name="Fekete E."/>
            <person name="Flipphi M."/>
            <person name="Freyberg S."/>
            <person name="Gallo A."/>
            <person name="Gournas C."/>
            <person name="Habgood R."/>
            <person name="Hainaut M."/>
            <person name="Harispe M.L."/>
            <person name="Henrissat B."/>
            <person name="Hilden K.S."/>
            <person name="Hope R."/>
            <person name="Hossain A."/>
            <person name="Karabika E."/>
            <person name="Karaffa L."/>
            <person name="Karanyi Z."/>
            <person name="Krasevec N."/>
            <person name="Kuo A."/>
            <person name="Kusch H."/>
            <person name="LaButti K."/>
            <person name="Lagendijk E.L."/>
            <person name="Lapidus A."/>
            <person name="Levasseur A."/>
            <person name="Lindquist E."/>
            <person name="Lipzen A."/>
            <person name="Logrieco A.F."/>
            <person name="MacCabe A."/>
            <person name="Maekelae M.R."/>
            <person name="Malavazi I."/>
            <person name="Melin P."/>
            <person name="Meyer V."/>
            <person name="Mielnichuk N."/>
            <person name="Miskei M."/>
            <person name="Molnar A.P."/>
            <person name="Mule G."/>
            <person name="Ngan C.Y."/>
            <person name="Orejas M."/>
            <person name="Orosz E."/>
            <person name="Ouedraogo J.P."/>
            <person name="Overkamp K.M."/>
            <person name="Park H.-S."/>
            <person name="Perrone G."/>
            <person name="Piumi F."/>
            <person name="Punt P.J."/>
            <person name="Ram A.F."/>
            <person name="Ramon A."/>
            <person name="Rauscher S."/>
            <person name="Record E."/>
            <person name="Riano-Pachon D.M."/>
            <person name="Robert V."/>
            <person name="Roehrig J."/>
            <person name="Ruller R."/>
            <person name="Salamov A."/>
            <person name="Salih N.S."/>
            <person name="Samson R.A."/>
            <person name="Sandor E."/>
            <person name="Sanguinetti M."/>
            <person name="Schuetze T."/>
            <person name="Sepcic K."/>
            <person name="Shelest E."/>
            <person name="Sherlock G."/>
            <person name="Sophianopoulou V."/>
            <person name="Squina F.M."/>
            <person name="Sun H."/>
            <person name="Susca A."/>
            <person name="Todd R.B."/>
            <person name="Tsang A."/>
            <person name="Unkles S.E."/>
            <person name="van de Wiele N."/>
            <person name="van Rossen-Uffink D."/>
            <person name="Oliveira J.V."/>
            <person name="Vesth T.C."/>
            <person name="Visser J."/>
            <person name="Yu J.-H."/>
            <person name="Zhou M."/>
            <person name="Andersen M.R."/>
            <person name="Archer D.B."/>
            <person name="Baker S.E."/>
            <person name="Benoit I."/>
            <person name="Brakhage A.A."/>
            <person name="Braus G.H."/>
            <person name="Fischer R."/>
            <person name="Frisvad J.C."/>
            <person name="Goldman G.H."/>
            <person name="Houbraken J."/>
            <person name="Oakley B."/>
            <person name="Pocsi I."/>
            <person name="Scazzocchio C."/>
            <person name="Seiboth B."/>
            <person name="vanKuyk P.A."/>
            <person name="Wortman J."/>
            <person name="Dyer P.S."/>
            <person name="Grigoriev I.V."/>
        </authorList>
    </citation>
    <scope>NUCLEOTIDE SEQUENCE [LARGE SCALE GENOMIC DNA]</scope>
    <source>
        <strain evidence="5">CBS 593.65</strain>
    </source>
</reference>
<dbReference type="RefSeq" id="XP_040705058.1">
    <property type="nucleotide sequence ID" value="XM_040849243.1"/>
</dbReference>
<keyword evidence="1" id="KW-0732">Signal</keyword>
<keyword evidence="5" id="KW-1185">Reference proteome</keyword>
<proteinExistence type="predicted"/>
<dbReference type="OrthoDB" id="431715at2759"/>
<name>A0A1L9TPB1_9EURO</name>
<dbReference type="Pfam" id="PF17168">
    <property type="entry name" value="DUF5127"/>
    <property type="match status" value="1"/>
</dbReference>
<feature type="domain" description="Glutaminase A N-terminal" evidence="3">
    <location>
        <begin position="103"/>
        <end position="335"/>
    </location>
</feature>
<feature type="chain" id="PRO_5012589473" description="Glutaminase A" evidence="1">
    <location>
        <begin position="20"/>
        <end position="691"/>
    </location>
</feature>
<evidence type="ECO:0000313" key="5">
    <source>
        <dbReference type="Proteomes" id="UP000184356"/>
    </source>
</evidence>
<dbReference type="InterPro" id="IPR032514">
    <property type="entry name" value="GtaA_central"/>
</dbReference>
<dbReference type="AlphaFoldDB" id="A0A1L9TPB1"/>
<feature type="signal peptide" evidence="1">
    <location>
        <begin position="1"/>
        <end position="19"/>
    </location>
</feature>
<dbReference type="GeneID" id="63765316"/>
<dbReference type="InterPro" id="IPR052743">
    <property type="entry name" value="Glutaminase_GtaA"/>
</dbReference>
<evidence type="ECO:0008006" key="6">
    <source>
        <dbReference type="Google" id="ProtNLM"/>
    </source>
</evidence>
<dbReference type="Proteomes" id="UP000184356">
    <property type="component" value="Unassembled WGS sequence"/>
</dbReference>
<dbReference type="VEuPathDB" id="FungiDB:ASPSYDRAFT_56603"/>
<gene>
    <name evidence="4" type="ORF">ASPSYDRAFT_56603</name>
</gene>
<dbReference type="Pfam" id="PF16335">
    <property type="entry name" value="GtaA_6_Hairpin"/>
    <property type="match status" value="1"/>
</dbReference>